<keyword evidence="1" id="KW-0812">Transmembrane</keyword>
<evidence type="ECO:0000313" key="3">
    <source>
        <dbReference type="Proteomes" id="UP001220022"/>
    </source>
</evidence>
<dbReference type="Proteomes" id="UP001220022">
    <property type="component" value="Unassembled WGS sequence"/>
</dbReference>
<keyword evidence="1" id="KW-1133">Transmembrane helix</keyword>
<feature type="transmembrane region" description="Helical" evidence="1">
    <location>
        <begin position="6"/>
        <end position="24"/>
    </location>
</feature>
<dbReference type="EMBL" id="JARHTQ010000005">
    <property type="protein sequence ID" value="MDF2256089.1"/>
    <property type="molecule type" value="Genomic_DNA"/>
</dbReference>
<proteinExistence type="predicted"/>
<accession>A0ABT5YXB7</accession>
<feature type="transmembrane region" description="Helical" evidence="1">
    <location>
        <begin position="62"/>
        <end position="84"/>
    </location>
</feature>
<feature type="transmembrane region" description="Helical" evidence="1">
    <location>
        <begin position="36"/>
        <end position="56"/>
    </location>
</feature>
<protein>
    <submittedName>
        <fullName evidence="2">Isoprenylcysteine carboxylmethyltransferase family protein</fullName>
    </submittedName>
</protein>
<name>A0ABT5YXB7_9ACTN</name>
<gene>
    <name evidence="2" type="ORF">P2L57_10220</name>
</gene>
<evidence type="ECO:0000256" key="1">
    <source>
        <dbReference type="SAM" id="Phobius"/>
    </source>
</evidence>
<comment type="caution">
    <text evidence="2">The sequence shown here is derived from an EMBL/GenBank/DDBJ whole genome shotgun (WGS) entry which is preliminary data.</text>
</comment>
<keyword evidence="3" id="KW-1185">Reference proteome</keyword>
<dbReference type="Gene3D" id="1.20.120.1630">
    <property type="match status" value="1"/>
</dbReference>
<organism evidence="2 3">
    <name type="scientific">Streptantibioticus ferralitis</name>
    <dbReference type="NCBI Taxonomy" id="236510"/>
    <lineage>
        <taxon>Bacteria</taxon>
        <taxon>Bacillati</taxon>
        <taxon>Actinomycetota</taxon>
        <taxon>Actinomycetes</taxon>
        <taxon>Kitasatosporales</taxon>
        <taxon>Streptomycetaceae</taxon>
        <taxon>Streptantibioticus</taxon>
    </lineage>
</organism>
<reference evidence="2 3" key="1">
    <citation type="submission" date="2023-03" db="EMBL/GenBank/DDBJ databases">
        <title>Draft genome sequence of type strain Streptomyces ferralitis JCM 14344.</title>
        <authorList>
            <person name="Klaysubun C."/>
            <person name="Duangmal K."/>
        </authorList>
    </citation>
    <scope>NUCLEOTIDE SEQUENCE [LARGE SCALE GENOMIC DNA]</scope>
    <source>
        <strain evidence="2 3">JCM 14344</strain>
    </source>
</reference>
<sequence>MDDSALLLLLLNFIFIGALPRLFFRSDGTFNLKWWLTAAPFFLCPLYVAAALAVGWQPFVSGSLLTGLTLVAVLLSVGSIALIFMTLGTHRIPLALWHQENDAPRHIVTYGAYRRIRHPFYSSFLLAFLASLFAFPHWGTLVFAVYGVVSLNTTAAREERRLSSSEFGAEYRGYITQTGRFFPRLGRIPAAAQAAQPVENAAQVIER</sequence>
<feature type="transmembrane region" description="Helical" evidence="1">
    <location>
        <begin position="124"/>
        <end position="149"/>
    </location>
</feature>
<evidence type="ECO:0000313" key="2">
    <source>
        <dbReference type="EMBL" id="MDF2256089.1"/>
    </source>
</evidence>
<dbReference type="RefSeq" id="WP_275811656.1">
    <property type="nucleotide sequence ID" value="NZ_BAAANM010000015.1"/>
</dbReference>
<keyword evidence="1" id="KW-0472">Membrane</keyword>